<feature type="domain" description="Cellulose-binding Sde182 nucleoside hydrolase-like" evidence="2">
    <location>
        <begin position="44"/>
        <end position="302"/>
    </location>
</feature>
<dbReference type="SUPFAM" id="SSF53590">
    <property type="entry name" value="Nucleoside hydrolase"/>
    <property type="match status" value="1"/>
</dbReference>
<dbReference type="Gene3D" id="3.90.245.10">
    <property type="entry name" value="Ribonucleoside hydrolase-like"/>
    <property type="match status" value="1"/>
</dbReference>
<evidence type="ECO:0000259" key="2">
    <source>
        <dbReference type="Pfam" id="PF07632"/>
    </source>
</evidence>
<dbReference type="Gene3D" id="2.60.40.10">
    <property type="entry name" value="Immunoglobulins"/>
    <property type="match status" value="1"/>
</dbReference>
<dbReference type="InterPro" id="IPR036452">
    <property type="entry name" value="Ribo_hydro-like"/>
</dbReference>
<dbReference type="InterPro" id="IPR013783">
    <property type="entry name" value="Ig-like_fold"/>
</dbReference>
<dbReference type="GO" id="GO:0016799">
    <property type="term" value="F:hydrolase activity, hydrolyzing N-glycosyl compounds"/>
    <property type="evidence" value="ECO:0007669"/>
    <property type="project" value="InterPro"/>
</dbReference>
<feature type="domain" description="Cellulose-binding Sde182 C-terminal" evidence="3">
    <location>
        <begin position="411"/>
        <end position="489"/>
    </location>
</feature>
<proteinExistence type="predicted"/>
<feature type="signal peptide" evidence="1">
    <location>
        <begin position="1"/>
        <end position="29"/>
    </location>
</feature>
<accession>A0A1G4TE63</accession>
<dbReference type="Pfam" id="PF21027">
    <property type="entry name" value="Sde0182_C"/>
    <property type="match status" value="1"/>
</dbReference>
<sequence length="492" mass="53861">MLKKTTLFPFALSLCLASLAASLPLTAQAARVAANAPAQTGKQRLIVLTDVGADPDDTESLVRLMLYSNEIDIEGLIATTSVWMKGTVNPQSVREVIGAYGQVRDTLLLHDKDYPQSSDLLSLVRQGLPVYGMAGVGEGKDSPGSDRIIQVLQEKDGRPVWVTAWGGTNTLAQALYKIKHTMSEAEAARLIAKLRVHTISDQDDTGTWIRTNFPDLFYIVSPGDYGASTWIAINSVIPGIDNTTICNKWLADNIQQGHGPLGAIYPDVGYGMEGDTPSFLSLIPNGLNDPEHPDRGGWGGRYELYKPQPYADAAGNMPGGVPYVPETRPIWTNASDDYAPPEKGEYNRAIHFGTKTFSGNKVSLWRWRDDFQNDFAARMAWTTKPFDEANHPPVVRLDVPEVLTVKSGQGFALSAKGTTDPDGDSLTYLWFQYPEAGTLKTVMKMSAEDVQGVWVEGATVTRPETAEFVVRVTDRGTPPLTRYKRVTVKILP</sequence>
<dbReference type="InterPro" id="IPR011483">
    <property type="entry name" value="Sde182_NH-like"/>
</dbReference>
<dbReference type="OrthoDB" id="253051at2"/>
<dbReference type="AlphaFoldDB" id="A0A1G4TE63"/>
<organism evidence="4 5">
    <name type="scientific">Asticcacaulis taihuensis</name>
    <dbReference type="NCBI Taxonomy" id="260084"/>
    <lineage>
        <taxon>Bacteria</taxon>
        <taxon>Pseudomonadati</taxon>
        <taxon>Pseudomonadota</taxon>
        <taxon>Alphaproteobacteria</taxon>
        <taxon>Caulobacterales</taxon>
        <taxon>Caulobacteraceae</taxon>
        <taxon>Asticcacaulis</taxon>
    </lineage>
</organism>
<dbReference type="Pfam" id="PF07632">
    <property type="entry name" value="Sde182_NH-like"/>
    <property type="match status" value="1"/>
</dbReference>
<dbReference type="STRING" id="260084.SAMN02927928_3427"/>
<dbReference type="InterPro" id="IPR048527">
    <property type="entry name" value="Sde182_C"/>
</dbReference>
<gene>
    <name evidence="4" type="ORF">SAMN02927928_3427</name>
</gene>
<evidence type="ECO:0000313" key="5">
    <source>
        <dbReference type="Proteomes" id="UP000199150"/>
    </source>
</evidence>
<keyword evidence="5" id="KW-1185">Reference proteome</keyword>
<evidence type="ECO:0000259" key="3">
    <source>
        <dbReference type="Pfam" id="PF21027"/>
    </source>
</evidence>
<keyword evidence="1" id="KW-0732">Signal</keyword>
<evidence type="ECO:0000313" key="4">
    <source>
        <dbReference type="EMBL" id="SCW78879.1"/>
    </source>
</evidence>
<dbReference type="EMBL" id="FMTS01000007">
    <property type="protein sequence ID" value="SCW78879.1"/>
    <property type="molecule type" value="Genomic_DNA"/>
</dbReference>
<name>A0A1G4TE63_9CAUL</name>
<feature type="chain" id="PRO_5011660118" description="DUF1593 domain-containing protein" evidence="1">
    <location>
        <begin position="30"/>
        <end position="492"/>
    </location>
</feature>
<evidence type="ECO:0000256" key="1">
    <source>
        <dbReference type="SAM" id="SignalP"/>
    </source>
</evidence>
<dbReference type="Proteomes" id="UP000199150">
    <property type="component" value="Unassembled WGS sequence"/>
</dbReference>
<reference evidence="5" key="1">
    <citation type="submission" date="2016-10" db="EMBL/GenBank/DDBJ databases">
        <authorList>
            <person name="Varghese N."/>
            <person name="Submissions S."/>
        </authorList>
    </citation>
    <scope>NUCLEOTIDE SEQUENCE [LARGE SCALE GENOMIC DNA]</scope>
    <source>
        <strain evidence="5">CGMCC 1.3431</strain>
    </source>
</reference>
<dbReference type="RefSeq" id="WP_090650327.1">
    <property type="nucleotide sequence ID" value="NZ_CBCRYE010000007.1"/>
</dbReference>
<protein>
    <recommendedName>
        <fullName evidence="6">DUF1593 domain-containing protein</fullName>
    </recommendedName>
</protein>
<evidence type="ECO:0008006" key="6">
    <source>
        <dbReference type="Google" id="ProtNLM"/>
    </source>
</evidence>